<gene>
    <name evidence="8" type="primary">CPS1-0</name>
    <name evidence="8" type="ORF">Cob_v010382</name>
</gene>
<keyword evidence="3 6" id="KW-0645">Protease</keyword>
<dbReference type="EMBL" id="AMCV02000033">
    <property type="protein sequence ID" value="TDZ16735.1"/>
    <property type="molecule type" value="Genomic_DNA"/>
</dbReference>
<dbReference type="STRING" id="1213857.A0A484FGP1"/>
<keyword evidence="7" id="KW-1133">Transmembrane helix</keyword>
<dbReference type="PRINTS" id="PR00724">
    <property type="entry name" value="CRBOXYPTASEC"/>
</dbReference>
<evidence type="ECO:0000256" key="2">
    <source>
        <dbReference type="ARBA" id="ARBA00022645"/>
    </source>
</evidence>
<dbReference type="PROSITE" id="PS00131">
    <property type="entry name" value="CARBOXYPEPT_SER_SER"/>
    <property type="match status" value="1"/>
</dbReference>
<feature type="transmembrane region" description="Helical" evidence="7">
    <location>
        <begin position="57"/>
        <end position="83"/>
    </location>
</feature>
<evidence type="ECO:0000313" key="9">
    <source>
        <dbReference type="Proteomes" id="UP000014480"/>
    </source>
</evidence>
<dbReference type="Gene3D" id="3.40.50.1820">
    <property type="entry name" value="alpha/beta hydrolase"/>
    <property type="match status" value="1"/>
</dbReference>
<keyword evidence="7" id="KW-0812">Transmembrane</keyword>
<organism evidence="8 9">
    <name type="scientific">Colletotrichum orbiculare (strain 104-T / ATCC 96160 / CBS 514.97 / LARS 414 / MAFF 240422)</name>
    <name type="common">Cucumber anthracnose fungus</name>
    <name type="synonym">Colletotrichum lagenarium</name>
    <dbReference type="NCBI Taxonomy" id="1213857"/>
    <lineage>
        <taxon>Eukaryota</taxon>
        <taxon>Fungi</taxon>
        <taxon>Dikarya</taxon>
        <taxon>Ascomycota</taxon>
        <taxon>Pezizomycotina</taxon>
        <taxon>Sordariomycetes</taxon>
        <taxon>Hypocreomycetidae</taxon>
        <taxon>Glomerellales</taxon>
        <taxon>Glomerellaceae</taxon>
        <taxon>Colletotrichum</taxon>
        <taxon>Colletotrichum orbiculare species complex</taxon>
    </lineage>
</organism>
<dbReference type="SUPFAM" id="SSF53474">
    <property type="entry name" value="alpha/beta-Hydrolases"/>
    <property type="match status" value="1"/>
</dbReference>
<evidence type="ECO:0000256" key="7">
    <source>
        <dbReference type="SAM" id="Phobius"/>
    </source>
</evidence>
<keyword evidence="2 6" id="KW-0121">Carboxypeptidase</keyword>
<dbReference type="PANTHER" id="PTHR11802">
    <property type="entry name" value="SERINE PROTEASE FAMILY S10 SERINE CARBOXYPEPTIDASE"/>
    <property type="match status" value="1"/>
</dbReference>
<proteinExistence type="inferred from homology"/>
<dbReference type="InterPro" id="IPR029058">
    <property type="entry name" value="AB_hydrolase_fold"/>
</dbReference>
<dbReference type="InterPro" id="IPR018202">
    <property type="entry name" value="Ser_caboxypep_ser_AS"/>
</dbReference>
<evidence type="ECO:0000313" key="8">
    <source>
        <dbReference type="EMBL" id="TDZ16735.1"/>
    </source>
</evidence>
<reference evidence="9" key="2">
    <citation type="journal article" date="2019" name="Mol. Plant Microbe Interact.">
        <title>Genome sequence resources for four phytopathogenic fungi from the Colletotrichum orbiculare species complex.</title>
        <authorList>
            <person name="Gan P."/>
            <person name="Tsushima A."/>
            <person name="Narusaka M."/>
            <person name="Narusaka Y."/>
            <person name="Takano Y."/>
            <person name="Kubo Y."/>
            <person name="Shirasu K."/>
        </authorList>
    </citation>
    <scope>GENOME REANNOTATION</scope>
    <source>
        <strain evidence="9">104-T / ATCC 96160 / CBS 514.97 / LARS 414 / MAFF 240422</strain>
    </source>
</reference>
<evidence type="ECO:0000256" key="6">
    <source>
        <dbReference type="RuleBase" id="RU361156"/>
    </source>
</evidence>
<name>A0A484FGP1_COLOR</name>
<dbReference type="GO" id="GO:0004185">
    <property type="term" value="F:serine-type carboxypeptidase activity"/>
    <property type="evidence" value="ECO:0007669"/>
    <property type="project" value="UniProtKB-UniRule"/>
</dbReference>
<comment type="caution">
    <text evidence="8">The sequence shown here is derived from an EMBL/GenBank/DDBJ whole genome shotgun (WGS) entry which is preliminary data.</text>
</comment>
<evidence type="ECO:0000256" key="3">
    <source>
        <dbReference type="ARBA" id="ARBA00022670"/>
    </source>
</evidence>
<sequence>MNAFLSFVNRLQISRPLPLEEDSLAASVAVLLLIGSFSFWVFPLLHTCLSLTPSSTYGANMMALLAHLFLVSGLAGLASAAALPGGPKTYAVDKTYSLMSDLGTNYTVYEHAATNSRMRLVADSGICETTKGVKQFSGYFDLGTDQNMFFWFFEAREKPNDAPVALWLNGGPGCSSMLGLFQENGPCTFNKGSKEPELNPNSWNNFANMLYVDQPIGAGFSYGNNDVDSTVKAAPKVWSFMQAFYAQYPDYKNREFGLFTESYGGHYGPEFADHFQKQNEKIDKGELKGEKIKLVALGINNIWIDAQNQYRDYLDYAINNTYNKLIDQAKYDELAQRYEKECKPTMEQCNAVEGNNDACVASETACYNAIEAPLEAVKTFNVYDVRAKDDKFPPNTYLQYLQKPETIKAIGAKSSYNECPQGPYDKFVATGDGQRSFLNRLKDVASKDVTVLVWAGDADFICNYIGNYRAVSRMVGDEFEKAEMKDFVIDGKKKGEYKSVKNVSWLRVYEAGHGLMAYQPEVALAAFKQTMQKKPISSP</sequence>
<evidence type="ECO:0000256" key="4">
    <source>
        <dbReference type="ARBA" id="ARBA00022801"/>
    </source>
</evidence>
<keyword evidence="9" id="KW-1185">Reference proteome</keyword>
<dbReference type="PANTHER" id="PTHR11802:SF453">
    <property type="entry name" value="S1, PUTATIVE-RELATED"/>
    <property type="match status" value="1"/>
</dbReference>
<accession>A0A484FGP1</accession>
<dbReference type="AlphaFoldDB" id="A0A484FGP1"/>
<dbReference type="GO" id="GO:0000324">
    <property type="term" value="C:fungal-type vacuole"/>
    <property type="evidence" value="ECO:0007669"/>
    <property type="project" value="TreeGrafter"/>
</dbReference>
<evidence type="ECO:0000256" key="5">
    <source>
        <dbReference type="ARBA" id="ARBA00023180"/>
    </source>
</evidence>
<dbReference type="GO" id="GO:0006508">
    <property type="term" value="P:proteolysis"/>
    <property type="evidence" value="ECO:0007669"/>
    <property type="project" value="UniProtKB-KW"/>
</dbReference>
<dbReference type="Gene3D" id="1.10.287.410">
    <property type="match status" value="1"/>
</dbReference>
<dbReference type="Proteomes" id="UP000014480">
    <property type="component" value="Unassembled WGS sequence"/>
</dbReference>
<keyword evidence="4 6" id="KW-0378">Hydrolase</keyword>
<feature type="transmembrane region" description="Helical" evidence="7">
    <location>
        <begin position="24"/>
        <end position="45"/>
    </location>
</feature>
<dbReference type="InterPro" id="IPR001563">
    <property type="entry name" value="Peptidase_S10"/>
</dbReference>
<keyword evidence="7" id="KW-0472">Membrane</keyword>
<dbReference type="EC" id="3.4.16.-" evidence="6"/>
<comment type="similarity">
    <text evidence="1 6">Belongs to the peptidase S10 family.</text>
</comment>
<keyword evidence="5" id="KW-0325">Glycoprotein</keyword>
<evidence type="ECO:0000256" key="1">
    <source>
        <dbReference type="ARBA" id="ARBA00009431"/>
    </source>
</evidence>
<dbReference type="Pfam" id="PF00450">
    <property type="entry name" value="Peptidase_S10"/>
    <property type="match status" value="1"/>
</dbReference>
<dbReference type="OrthoDB" id="443318at2759"/>
<protein>
    <recommendedName>
        <fullName evidence="6">Carboxypeptidase</fullName>
        <ecNumber evidence="6">3.4.16.-</ecNumber>
    </recommendedName>
</protein>
<reference evidence="9" key="1">
    <citation type="journal article" date="2013" name="New Phytol.">
        <title>Comparative genomic and transcriptomic analyses reveal the hemibiotrophic stage shift of Colletotrichum fungi.</title>
        <authorList>
            <person name="Gan P."/>
            <person name="Ikeda K."/>
            <person name="Irieda H."/>
            <person name="Narusaka M."/>
            <person name="O'Connell R.J."/>
            <person name="Narusaka Y."/>
            <person name="Takano Y."/>
            <person name="Kubo Y."/>
            <person name="Shirasu K."/>
        </authorList>
    </citation>
    <scope>NUCLEOTIDE SEQUENCE [LARGE SCALE GENOMIC DNA]</scope>
    <source>
        <strain evidence="9">104-T / ATCC 96160 / CBS 514.97 / LARS 414 / MAFF 240422</strain>
    </source>
</reference>